<protein>
    <recommendedName>
        <fullName evidence="4">ABC transporter domain-containing protein</fullName>
    </recommendedName>
</protein>
<dbReference type="PROSITE" id="PS50893">
    <property type="entry name" value="ABC_TRANSPORTER_2"/>
    <property type="match status" value="1"/>
</dbReference>
<organism evidence="5">
    <name type="scientific">marine metagenome</name>
    <dbReference type="NCBI Taxonomy" id="408172"/>
    <lineage>
        <taxon>unclassified sequences</taxon>
        <taxon>metagenomes</taxon>
        <taxon>ecological metagenomes</taxon>
    </lineage>
</organism>
<feature type="domain" description="ABC transporter" evidence="4">
    <location>
        <begin position="3"/>
        <end position="221"/>
    </location>
</feature>
<dbReference type="InterPro" id="IPR017871">
    <property type="entry name" value="ABC_transporter-like_CS"/>
</dbReference>
<keyword evidence="1" id="KW-0813">Transport</keyword>
<dbReference type="CDD" id="cd03228">
    <property type="entry name" value="ABCC_MRP_Like"/>
    <property type="match status" value="1"/>
</dbReference>
<evidence type="ECO:0000313" key="5">
    <source>
        <dbReference type="EMBL" id="SVC66892.1"/>
    </source>
</evidence>
<dbReference type="PROSITE" id="PS00211">
    <property type="entry name" value="ABC_TRANSPORTER_1"/>
    <property type="match status" value="1"/>
</dbReference>
<keyword evidence="2" id="KW-0547">Nucleotide-binding</keyword>
<dbReference type="AlphaFoldDB" id="A0A382P4N1"/>
<dbReference type="InterPro" id="IPR003439">
    <property type="entry name" value="ABC_transporter-like_ATP-bd"/>
</dbReference>
<evidence type="ECO:0000256" key="3">
    <source>
        <dbReference type="ARBA" id="ARBA00022840"/>
    </source>
</evidence>
<evidence type="ECO:0000256" key="2">
    <source>
        <dbReference type="ARBA" id="ARBA00022741"/>
    </source>
</evidence>
<dbReference type="PANTHER" id="PTHR43423">
    <property type="entry name" value="ABC TRANSPORTER I FAMILY MEMBER 17"/>
    <property type="match status" value="1"/>
</dbReference>
<dbReference type="InterPro" id="IPR027417">
    <property type="entry name" value="P-loop_NTPase"/>
</dbReference>
<dbReference type="SMART" id="SM00382">
    <property type="entry name" value="AAA"/>
    <property type="match status" value="1"/>
</dbReference>
<dbReference type="PANTHER" id="PTHR43423:SF1">
    <property type="entry name" value="ABC TRANSPORTER I FAMILY MEMBER 17"/>
    <property type="match status" value="1"/>
</dbReference>
<reference evidence="5" key="1">
    <citation type="submission" date="2018-05" db="EMBL/GenBank/DDBJ databases">
        <authorList>
            <person name="Lanie J.A."/>
            <person name="Ng W.-L."/>
            <person name="Kazmierczak K.M."/>
            <person name="Andrzejewski T.M."/>
            <person name="Davidsen T.M."/>
            <person name="Wayne K.J."/>
            <person name="Tettelin H."/>
            <person name="Glass J.I."/>
            <person name="Rusch D."/>
            <person name="Podicherti R."/>
            <person name="Tsui H.-C.T."/>
            <person name="Winkler M.E."/>
        </authorList>
    </citation>
    <scope>NUCLEOTIDE SEQUENCE</scope>
</reference>
<dbReference type="EMBL" id="UINC01104033">
    <property type="protein sequence ID" value="SVC66892.1"/>
    <property type="molecule type" value="Genomic_DNA"/>
</dbReference>
<dbReference type="Pfam" id="PF00005">
    <property type="entry name" value="ABC_tran"/>
    <property type="match status" value="1"/>
</dbReference>
<proteinExistence type="predicted"/>
<sequence>MKIELKNISLKFEEKSPLFKNINLTVEHGDFILIRGKSGIGKSSFLRLLNRLHEPTEGQIWIEGKPITDHQITSLRRRIGYLQQTPTMIEGSIEDNLNLPFHFKSGRQLNRPSQKILEQMLENFLLTSIDLQSNAQNLSVGEKQRIALIRTFLSEPEIILCDEPTSALDSESQKIVENAIEQINVEKKTTVLLVTHLDFIPKRAIAKKFTLNQDSIIGGEK</sequence>
<keyword evidence="3" id="KW-0067">ATP-binding</keyword>
<accession>A0A382P4N1</accession>
<dbReference type="Gene3D" id="3.40.50.300">
    <property type="entry name" value="P-loop containing nucleotide triphosphate hydrolases"/>
    <property type="match status" value="1"/>
</dbReference>
<dbReference type="GO" id="GO:0016887">
    <property type="term" value="F:ATP hydrolysis activity"/>
    <property type="evidence" value="ECO:0007669"/>
    <property type="project" value="InterPro"/>
</dbReference>
<dbReference type="GO" id="GO:0005524">
    <property type="term" value="F:ATP binding"/>
    <property type="evidence" value="ECO:0007669"/>
    <property type="project" value="UniProtKB-KW"/>
</dbReference>
<evidence type="ECO:0000259" key="4">
    <source>
        <dbReference type="PROSITE" id="PS50893"/>
    </source>
</evidence>
<evidence type="ECO:0000256" key="1">
    <source>
        <dbReference type="ARBA" id="ARBA00022448"/>
    </source>
</evidence>
<gene>
    <name evidence="5" type="ORF">METZ01_LOCUS319746</name>
</gene>
<name>A0A382P4N1_9ZZZZ</name>
<dbReference type="SUPFAM" id="SSF52540">
    <property type="entry name" value="P-loop containing nucleoside triphosphate hydrolases"/>
    <property type="match status" value="1"/>
</dbReference>
<dbReference type="InterPro" id="IPR003593">
    <property type="entry name" value="AAA+_ATPase"/>
</dbReference>